<dbReference type="GO" id="GO:0000455">
    <property type="term" value="P:enzyme-directed rRNA pseudouridine synthesis"/>
    <property type="evidence" value="ECO:0007669"/>
    <property type="project" value="TreeGrafter"/>
</dbReference>
<proteinExistence type="inferred from homology"/>
<evidence type="ECO:0000256" key="2">
    <source>
        <dbReference type="ARBA" id="ARBA00023235"/>
    </source>
</evidence>
<dbReference type="Gene3D" id="3.30.2350.10">
    <property type="entry name" value="Pseudouridine synthase"/>
    <property type="match status" value="1"/>
</dbReference>
<dbReference type="Gene3D" id="3.10.290.10">
    <property type="entry name" value="RNA-binding S4 domain"/>
    <property type="match status" value="1"/>
</dbReference>
<dbReference type="SMART" id="SM00363">
    <property type="entry name" value="S4"/>
    <property type="match status" value="1"/>
</dbReference>
<dbReference type="PANTHER" id="PTHR21600">
    <property type="entry name" value="MITOCHONDRIAL RNA PSEUDOURIDINE SYNTHASE"/>
    <property type="match status" value="1"/>
</dbReference>
<keyword evidence="2" id="KW-0413">Isomerase</keyword>
<dbReference type="InterPro" id="IPR006145">
    <property type="entry name" value="PsdUridine_synth_RsuA/RluA"/>
</dbReference>
<dbReference type="CDD" id="cd00165">
    <property type="entry name" value="S4"/>
    <property type="match status" value="1"/>
</dbReference>
<dbReference type="InterPro" id="IPR020103">
    <property type="entry name" value="PsdUridine_synth_cat_dom_sf"/>
</dbReference>
<sequence>MRVEETIPAALNNERIDRIVSLIADISRSDATKLVADGGAEVDGAVALSGKTRLKEGQSIVVDLDKIPVAEPPGPDATVVLDVVYVDEDIIVVNKQAGLVVHPASGHGLGTLVNGILALYPEVASVGQPARPGIVHRLDAGTTGMMVVARSQRAYDSLIAALTEHEVGREYIALTWGHFDSPTAIVDASIGRDPRDPMRMAVVNSGKWARTHLAVEEEFNKPAALSLVKCNLETGRTHQIRVHLAAVGHPVVGDSMYGGAKSALVAPRPMLHARMLTLIHPRTGEEVSFTSEPPRDMQEIIERCSFEIAD</sequence>
<dbReference type="InterPro" id="IPR002942">
    <property type="entry name" value="S4_RNA-bd"/>
</dbReference>
<dbReference type="GO" id="GO:0009982">
    <property type="term" value="F:pseudouridine synthase activity"/>
    <property type="evidence" value="ECO:0007669"/>
    <property type="project" value="InterPro"/>
</dbReference>
<dbReference type="NCBIfam" id="TIGR00005">
    <property type="entry name" value="rluA_subfam"/>
    <property type="match status" value="1"/>
</dbReference>
<reference evidence="4" key="1">
    <citation type="submission" date="2020-05" db="EMBL/GenBank/DDBJ databases">
        <authorList>
            <person name="Chiriac C."/>
            <person name="Salcher M."/>
            <person name="Ghai R."/>
            <person name="Kavagutti S V."/>
        </authorList>
    </citation>
    <scope>NUCLEOTIDE SEQUENCE</scope>
</reference>
<dbReference type="AlphaFoldDB" id="A0A6J6CUM4"/>
<dbReference type="Pfam" id="PF00849">
    <property type="entry name" value="PseudoU_synth_2"/>
    <property type="match status" value="1"/>
</dbReference>
<name>A0A6J6CUM4_9ZZZZ</name>
<dbReference type="SUPFAM" id="SSF55174">
    <property type="entry name" value="Alpha-L RNA-binding motif"/>
    <property type="match status" value="1"/>
</dbReference>
<dbReference type="InterPro" id="IPR006225">
    <property type="entry name" value="PsdUridine_synth_RluC/D"/>
</dbReference>
<evidence type="ECO:0000313" key="4">
    <source>
        <dbReference type="EMBL" id="CAB4554875.1"/>
    </source>
</evidence>
<feature type="domain" description="RNA-binding S4" evidence="3">
    <location>
        <begin position="14"/>
        <end position="75"/>
    </location>
</feature>
<evidence type="ECO:0000259" key="3">
    <source>
        <dbReference type="SMART" id="SM00363"/>
    </source>
</evidence>
<dbReference type="PROSITE" id="PS50889">
    <property type="entry name" value="S4"/>
    <property type="match status" value="1"/>
</dbReference>
<dbReference type="GO" id="GO:0003723">
    <property type="term" value="F:RNA binding"/>
    <property type="evidence" value="ECO:0007669"/>
    <property type="project" value="InterPro"/>
</dbReference>
<dbReference type="PANTHER" id="PTHR21600:SF44">
    <property type="entry name" value="RIBOSOMAL LARGE SUBUNIT PSEUDOURIDINE SYNTHASE D"/>
    <property type="match status" value="1"/>
</dbReference>
<dbReference type="CDD" id="cd02869">
    <property type="entry name" value="PseudoU_synth_RluA_like"/>
    <property type="match status" value="1"/>
</dbReference>
<dbReference type="InterPro" id="IPR036986">
    <property type="entry name" value="S4_RNA-bd_sf"/>
</dbReference>
<dbReference type="SUPFAM" id="SSF55120">
    <property type="entry name" value="Pseudouridine synthase"/>
    <property type="match status" value="1"/>
</dbReference>
<dbReference type="EMBL" id="CAEZTI010000001">
    <property type="protein sequence ID" value="CAB4554875.1"/>
    <property type="molecule type" value="Genomic_DNA"/>
</dbReference>
<protein>
    <submittedName>
        <fullName evidence="4">Unannotated protein</fullName>
    </submittedName>
</protein>
<organism evidence="4">
    <name type="scientific">freshwater metagenome</name>
    <dbReference type="NCBI Taxonomy" id="449393"/>
    <lineage>
        <taxon>unclassified sequences</taxon>
        <taxon>metagenomes</taxon>
        <taxon>ecological metagenomes</taxon>
    </lineage>
</organism>
<gene>
    <name evidence="4" type="ORF">UFOPK1619_00011</name>
</gene>
<evidence type="ECO:0000256" key="1">
    <source>
        <dbReference type="ARBA" id="ARBA00010876"/>
    </source>
</evidence>
<dbReference type="InterPro" id="IPR050188">
    <property type="entry name" value="RluA_PseudoU_synthase"/>
</dbReference>
<comment type="similarity">
    <text evidence="1">Belongs to the pseudouridine synthase RluA family.</text>
</comment>
<accession>A0A6J6CUM4</accession>